<name>A0A3B1CD63_9ZZZZ</name>
<dbReference type="SUPFAM" id="SSF53178">
    <property type="entry name" value="Peptidyl-tRNA hydrolase-like"/>
    <property type="match status" value="1"/>
</dbReference>
<evidence type="ECO:0000256" key="4">
    <source>
        <dbReference type="ARBA" id="ARBA00022884"/>
    </source>
</evidence>
<evidence type="ECO:0000256" key="3">
    <source>
        <dbReference type="ARBA" id="ARBA00022801"/>
    </source>
</evidence>
<dbReference type="AlphaFoldDB" id="A0A3B1CD63"/>
<dbReference type="PROSITE" id="PS01195">
    <property type="entry name" value="PEPT_TRNA_HYDROL_1"/>
    <property type="match status" value="1"/>
</dbReference>
<dbReference type="InterPro" id="IPR018171">
    <property type="entry name" value="Pept_tRNA_hydro_CS"/>
</dbReference>
<keyword evidence="3 6" id="KW-0378">Hydrolase</keyword>
<dbReference type="GO" id="GO:0004045">
    <property type="term" value="F:peptidyl-tRNA hydrolase activity"/>
    <property type="evidence" value="ECO:0007669"/>
    <property type="project" value="UniProtKB-EC"/>
</dbReference>
<keyword evidence="2" id="KW-0820">tRNA-binding</keyword>
<dbReference type="HAMAP" id="MF_00083">
    <property type="entry name" value="Pept_tRNA_hydro_bact"/>
    <property type="match status" value="1"/>
</dbReference>
<evidence type="ECO:0000256" key="5">
    <source>
        <dbReference type="ARBA" id="ARBA00038063"/>
    </source>
</evidence>
<reference evidence="6" key="1">
    <citation type="submission" date="2018-06" db="EMBL/GenBank/DDBJ databases">
        <authorList>
            <person name="Zhirakovskaya E."/>
        </authorList>
    </citation>
    <scope>NUCLEOTIDE SEQUENCE</scope>
</reference>
<accession>A0A3B1CD63</accession>
<evidence type="ECO:0000313" key="6">
    <source>
        <dbReference type="EMBL" id="VAX21838.1"/>
    </source>
</evidence>
<dbReference type="PANTHER" id="PTHR17224">
    <property type="entry name" value="PEPTIDYL-TRNA HYDROLASE"/>
    <property type="match status" value="1"/>
</dbReference>
<evidence type="ECO:0000256" key="1">
    <source>
        <dbReference type="ARBA" id="ARBA00013260"/>
    </source>
</evidence>
<keyword evidence="4" id="KW-0694">RNA-binding</keyword>
<dbReference type="PROSITE" id="PS01196">
    <property type="entry name" value="PEPT_TRNA_HYDROL_2"/>
    <property type="match status" value="1"/>
</dbReference>
<gene>
    <name evidence="6" type="ORF">MNBD_NITROSPINAE03-2043</name>
</gene>
<dbReference type="CDD" id="cd00462">
    <property type="entry name" value="PTH"/>
    <property type="match status" value="1"/>
</dbReference>
<dbReference type="GO" id="GO:0000049">
    <property type="term" value="F:tRNA binding"/>
    <property type="evidence" value="ECO:0007669"/>
    <property type="project" value="UniProtKB-KW"/>
</dbReference>
<dbReference type="InterPro" id="IPR036416">
    <property type="entry name" value="Pept_tRNA_hydro_sf"/>
</dbReference>
<evidence type="ECO:0000256" key="2">
    <source>
        <dbReference type="ARBA" id="ARBA00022555"/>
    </source>
</evidence>
<protein>
    <recommendedName>
        <fullName evidence="1">peptidyl-tRNA hydrolase</fullName>
        <ecNumber evidence="1">3.1.1.29</ecNumber>
    </recommendedName>
</protein>
<dbReference type="EMBL" id="UOGB01000220">
    <property type="protein sequence ID" value="VAX21838.1"/>
    <property type="molecule type" value="Genomic_DNA"/>
</dbReference>
<dbReference type="PANTHER" id="PTHR17224:SF1">
    <property type="entry name" value="PEPTIDYL-TRNA HYDROLASE"/>
    <property type="match status" value="1"/>
</dbReference>
<dbReference type="EC" id="3.1.1.29" evidence="1"/>
<dbReference type="Gene3D" id="3.40.50.1470">
    <property type="entry name" value="Peptidyl-tRNA hydrolase"/>
    <property type="match status" value="1"/>
</dbReference>
<dbReference type="InterPro" id="IPR001328">
    <property type="entry name" value="Pept_tRNA_hydro"/>
</dbReference>
<proteinExistence type="inferred from homology"/>
<comment type="similarity">
    <text evidence="5">Belongs to the PTH family.</text>
</comment>
<sequence length="185" mass="19700">MKLVVGLGNPGARYKNTRHNAGFMALDSFLRQRGLAISGGKFQSPFLSTHLLGQGVAFIKPALYMNLSGGPVKQAVNSMGIGIEDLLVMHDDIDIALGEARYKTGGGHGGHNGLKSIIAELGDAGFNRIRIGVSRPPEGVQASDYVLDEVSRDEMDALAGAFEKAFDFLEKRFLAEPNLGNAASI</sequence>
<organism evidence="6">
    <name type="scientific">hydrothermal vent metagenome</name>
    <dbReference type="NCBI Taxonomy" id="652676"/>
    <lineage>
        <taxon>unclassified sequences</taxon>
        <taxon>metagenomes</taxon>
        <taxon>ecological metagenomes</taxon>
    </lineage>
</organism>
<dbReference type="Pfam" id="PF01195">
    <property type="entry name" value="Pept_tRNA_hydro"/>
    <property type="match status" value="1"/>
</dbReference>
<dbReference type="NCBIfam" id="TIGR00447">
    <property type="entry name" value="pth"/>
    <property type="match status" value="1"/>
</dbReference>